<dbReference type="InterPro" id="IPR043917">
    <property type="entry name" value="DUF5753"/>
</dbReference>
<keyword evidence="3" id="KW-1185">Reference proteome</keyword>
<evidence type="ECO:0000313" key="2">
    <source>
        <dbReference type="EMBL" id="GGS44978.1"/>
    </source>
</evidence>
<organism evidence="2 3">
    <name type="scientific">Streptomyces badius</name>
    <dbReference type="NCBI Taxonomy" id="1941"/>
    <lineage>
        <taxon>Bacteria</taxon>
        <taxon>Bacillati</taxon>
        <taxon>Actinomycetota</taxon>
        <taxon>Actinomycetes</taxon>
        <taxon>Kitasatosporales</taxon>
        <taxon>Streptomycetaceae</taxon>
        <taxon>Streptomyces</taxon>
    </lineage>
</organism>
<accession>A0ABQ2SZP3</accession>
<protein>
    <recommendedName>
        <fullName evidence="1">DUF5753 domain-containing protein</fullName>
    </recommendedName>
</protein>
<gene>
    <name evidence="2" type="ORF">GCM10010253_19050</name>
</gene>
<feature type="domain" description="DUF5753" evidence="1">
    <location>
        <begin position="3"/>
        <end position="73"/>
    </location>
</feature>
<dbReference type="Proteomes" id="UP000659767">
    <property type="component" value="Unassembled WGS sequence"/>
</dbReference>
<dbReference type="EMBL" id="BMSZ01000004">
    <property type="protein sequence ID" value="GGS44978.1"/>
    <property type="molecule type" value="Genomic_DNA"/>
</dbReference>
<reference evidence="3" key="1">
    <citation type="journal article" date="2019" name="Int. J. Syst. Evol. Microbiol.">
        <title>The Global Catalogue of Microorganisms (GCM) 10K type strain sequencing project: providing services to taxonomists for standard genome sequencing and annotation.</title>
        <authorList>
            <consortium name="The Broad Institute Genomics Platform"/>
            <consortium name="The Broad Institute Genome Sequencing Center for Infectious Disease"/>
            <person name="Wu L."/>
            <person name="Ma J."/>
        </authorList>
    </citation>
    <scope>NUCLEOTIDE SEQUENCE [LARGE SCALE GENOMIC DNA]</scope>
    <source>
        <strain evidence="3">JCM 4350</strain>
    </source>
</reference>
<proteinExistence type="predicted"/>
<evidence type="ECO:0000259" key="1">
    <source>
        <dbReference type="Pfam" id="PF19054"/>
    </source>
</evidence>
<comment type="caution">
    <text evidence="2">The sequence shown here is derived from an EMBL/GenBank/DDBJ whole genome shotgun (WGS) entry which is preliminary data.</text>
</comment>
<name>A0ABQ2SZP3_STRBA</name>
<dbReference type="Pfam" id="PF19054">
    <property type="entry name" value="DUF5753"/>
    <property type="match status" value="1"/>
</dbReference>
<evidence type="ECO:0000313" key="3">
    <source>
        <dbReference type="Proteomes" id="UP000659767"/>
    </source>
</evidence>
<sequence>MDTVRLGIVPMNAALRLPPANAFWIVGERLVITEDWHAELWLDGSDTVALYQRVWETLRESAVFGAEAPHVIARARQAMVA</sequence>